<dbReference type="SUPFAM" id="SSF48452">
    <property type="entry name" value="TPR-like"/>
    <property type="match status" value="1"/>
</dbReference>
<dbReference type="InterPro" id="IPR053209">
    <property type="entry name" value="Gramillin-biosynth_MTr"/>
</dbReference>
<keyword evidence="1" id="KW-0802">TPR repeat</keyword>
<evidence type="ECO:0000313" key="4">
    <source>
        <dbReference type="Proteomes" id="UP000001514"/>
    </source>
</evidence>
<dbReference type="PANTHER" id="PTHR47643">
    <property type="entry name" value="TPR DOMAIN PROTEIN (AFU_ORTHOLOGUE AFUA_5G12710)"/>
    <property type="match status" value="1"/>
</dbReference>
<gene>
    <name evidence="3" type="ORF">SELMODRAFT_420726</name>
</gene>
<keyword evidence="4" id="KW-1185">Reference proteome</keyword>
<dbReference type="Gene3D" id="1.25.40.10">
    <property type="entry name" value="Tetratricopeptide repeat domain"/>
    <property type="match status" value="1"/>
</dbReference>
<dbReference type="PROSITE" id="PS50005">
    <property type="entry name" value="TPR"/>
    <property type="match status" value="1"/>
</dbReference>
<dbReference type="Gramene" id="EFJ17931">
    <property type="protein sequence ID" value="EFJ17931"/>
    <property type="gene ID" value="SELMODRAFT_420726"/>
</dbReference>
<proteinExistence type="predicted"/>
<dbReference type="AlphaFoldDB" id="D8SCX3"/>
<evidence type="ECO:0000259" key="2">
    <source>
        <dbReference type="PROSITE" id="PS50280"/>
    </source>
</evidence>
<accession>D8SCX3</accession>
<dbReference type="SUPFAM" id="SSF82199">
    <property type="entry name" value="SET domain"/>
    <property type="match status" value="1"/>
</dbReference>
<dbReference type="InterPro" id="IPR046341">
    <property type="entry name" value="SET_dom_sf"/>
</dbReference>
<sequence length="667" mass="74186">MELLLALRENARHCLSGMWRLASAASYRVTDATMELMGLPQIGELGKGPAGMPRGSSVGEIGKDSESGFQGKLVRGRTIDSIRCVEGGASSKKFSWIFSGRPIHRNTAVFALEDERGMASCVMVPFALLPEEDVTRVFPRGAEVVIKDPSSRMISMMQVRSPSLVEVVAYFPELMACRDAAWLRELGDKEVERKNFRAAIELYSNSIGVFCQAAQGQGSALVLSSRAEAWLQLKHYDRAFADADAALACCESFHAASWLTKAQALTGLHHYSIAFDVLKQAMELSPDSAEITKAYQESLIRKEQSENGVFDLPRLLGQEGDHSMADFVGPLELAPSRVDSDGIGLFITRDAKRGELLLVSNPSWDNLHLTREWGDKITMLVRACAGSSRTRSRMVAMGEEVARIDAFRPNSRIKVTEELQISLIEEVAHNHADCTLPFCINHSCTPNVYWCHRGGIILVLASRDLEAGEELLKSYYNCSLRLGSCLSIGLHCERCLLQSRPPLDGIAARYQAENRSEEGGGANFKLVELVSELEREMRKMELSEEETMQLRCAYFRGYATYYARWKSHGRDELPEMPEPVLVFGAMHRFASGDGNALRVMFGFHSLIHGELSPCDDERVRQWMLELSVSSAGSAWEAAWESVVARRDECEKLCLSGVPAPPWENLRR</sequence>
<dbReference type="STRING" id="88036.D8SCX3"/>
<dbReference type="KEGG" id="smo:SELMODRAFT_420726"/>
<dbReference type="Gene3D" id="2.170.270.10">
    <property type="entry name" value="SET domain"/>
    <property type="match status" value="1"/>
</dbReference>
<dbReference type="EMBL" id="GL377612">
    <property type="protein sequence ID" value="EFJ17931.1"/>
    <property type="molecule type" value="Genomic_DNA"/>
</dbReference>
<feature type="repeat" description="TPR" evidence="1">
    <location>
        <begin position="255"/>
        <end position="288"/>
    </location>
</feature>
<protein>
    <recommendedName>
        <fullName evidence="2">SET domain-containing protein</fullName>
    </recommendedName>
</protein>
<dbReference type="eggNOG" id="KOG2084">
    <property type="taxonomic scope" value="Eukaryota"/>
</dbReference>
<reference evidence="3 4" key="1">
    <citation type="journal article" date="2011" name="Science">
        <title>The Selaginella genome identifies genetic changes associated with the evolution of vascular plants.</title>
        <authorList>
            <person name="Banks J.A."/>
            <person name="Nishiyama T."/>
            <person name="Hasebe M."/>
            <person name="Bowman J.L."/>
            <person name="Gribskov M."/>
            <person name="dePamphilis C."/>
            <person name="Albert V.A."/>
            <person name="Aono N."/>
            <person name="Aoyama T."/>
            <person name="Ambrose B.A."/>
            <person name="Ashton N.W."/>
            <person name="Axtell M.J."/>
            <person name="Barker E."/>
            <person name="Barker M.S."/>
            <person name="Bennetzen J.L."/>
            <person name="Bonawitz N.D."/>
            <person name="Chapple C."/>
            <person name="Cheng C."/>
            <person name="Correa L.G."/>
            <person name="Dacre M."/>
            <person name="DeBarry J."/>
            <person name="Dreyer I."/>
            <person name="Elias M."/>
            <person name="Engstrom E.M."/>
            <person name="Estelle M."/>
            <person name="Feng L."/>
            <person name="Finet C."/>
            <person name="Floyd S.K."/>
            <person name="Frommer W.B."/>
            <person name="Fujita T."/>
            <person name="Gramzow L."/>
            <person name="Gutensohn M."/>
            <person name="Harholt J."/>
            <person name="Hattori M."/>
            <person name="Heyl A."/>
            <person name="Hirai T."/>
            <person name="Hiwatashi Y."/>
            <person name="Ishikawa M."/>
            <person name="Iwata M."/>
            <person name="Karol K.G."/>
            <person name="Koehler B."/>
            <person name="Kolukisaoglu U."/>
            <person name="Kubo M."/>
            <person name="Kurata T."/>
            <person name="Lalonde S."/>
            <person name="Li K."/>
            <person name="Li Y."/>
            <person name="Litt A."/>
            <person name="Lyons E."/>
            <person name="Manning G."/>
            <person name="Maruyama T."/>
            <person name="Michael T.P."/>
            <person name="Mikami K."/>
            <person name="Miyazaki S."/>
            <person name="Morinaga S."/>
            <person name="Murata T."/>
            <person name="Mueller-Roeber B."/>
            <person name="Nelson D.R."/>
            <person name="Obara M."/>
            <person name="Oguri Y."/>
            <person name="Olmstead R.G."/>
            <person name="Onodera N."/>
            <person name="Petersen B.L."/>
            <person name="Pils B."/>
            <person name="Prigge M."/>
            <person name="Rensing S.A."/>
            <person name="Riano-Pachon D.M."/>
            <person name="Roberts A.W."/>
            <person name="Sato Y."/>
            <person name="Scheller H.V."/>
            <person name="Schulz B."/>
            <person name="Schulz C."/>
            <person name="Shakirov E.V."/>
            <person name="Shibagaki N."/>
            <person name="Shinohara N."/>
            <person name="Shippen D.E."/>
            <person name="Soerensen I."/>
            <person name="Sotooka R."/>
            <person name="Sugimoto N."/>
            <person name="Sugita M."/>
            <person name="Sumikawa N."/>
            <person name="Tanurdzic M."/>
            <person name="Theissen G."/>
            <person name="Ulvskov P."/>
            <person name="Wakazuki S."/>
            <person name="Weng J.K."/>
            <person name="Willats W.W."/>
            <person name="Wipf D."/>
            <person name="Wolf P.G."/>
            <person name="Yang L."/>
            <person name="Zimmer A.D."/>
            <person name="Zhu Q."/>
            <person name="Mitros T."/>
            <person name="Hellsten U."/>
            <person name="Loque D."/>
            <person name="Otillar R."/>
            <person name="Salamov A."/>
            <person name="Schmutz J."/>
            <person name="Shapiro H."/>
            <person name="Lindquist E."/>
            <person name="Lucas S."/>
            <person name="Rokhsar D."/>
            <person name="Grigoriev I.V."/>
        </authorList>
    </citation>
    <scope>NUCLEOTIDE SEQUENCE [LARGE SCALE GENOMIC DNA]</scope>
</reference>
<dbReference type="Pfam" id="PF00856">
    <property type="entry name" value="SET"/>
    <property type="match status" value="1"/>
</dbReference>
<feature type="domain" description="SET" evidence="2">
    <location>
        <begin position="329"/>
        <end position="476"/>
    </location>
</feature>
<name>D8SCX3_SELML</name>
<dbReference type="InterPro" id="IPR011990">
    <property type="entry name" value="TPR-like_helical_dom_sf"/>
</dbReference>
<dbReference type="SMART" id="SM00028">
    <property type="entry name" value="TPR"/>
    <property type="match status" value="2"/>
</dbReference>
<dbReference type="InParanoid" id="D8SCX3"/>
<evidence type="ECO:0000256" key="1">
    <source>
        <dbReference type="PROSITE-ProRule" id="PRU00339"/>
    </source>
</evidence>
<dbReference type="InterPro" id="IPR019734">
    <property type="entry name" value="TPR_rpt"/>
</dbReference>
<dbReference type="Proteomes" id="UP000001514">
    <property type="component" value="Unassembled WGS sequence"/>
</dbReference>
<dbReference type="PROSITE" id="PS50280">
    <property type="entry name" value="SET"/>
    <property type="match status" value="1"/>
</dbReference>
<dbReference type="InterPro" id="IPR001214">
    <property type="entry name" value="SET_dom"/>
</dbReference>
<dbReference type="PANTHER" id="PTHR47643:SF2">
    <property type="entry name" value="TPR DOMAIN PROTEIN (AFU_ORTHOLOGUE AFUA_5G12710)"/>
    <property type="match status" value="1"/>
</dbReference>
<organism evidence="4">
    <name type="scientific">Selaginella moellendorffii</name>
    <name type="common">Spikemoss</name>
    <dbReference type="NCBI Taxonomy" id="88036"/>
    <lineage>
        <taxon>Eukaryota</taxon>
        <taxon>Viridiplantae</taxon>
        <taxon>Streptophyta</taxon>
        <taxon>Embryophyta</taxon>
        <taxon>Tracheophyta</taxon>
        <taxon>Lycopodiopsida</taxon>
        <taxon>Selaginellales</taxon>
        <taxon>Selaginellaceae</taxon>
        <taxon>Selaginella</taxon>
    </lineage>
</organism>
<dbReference type="HOGENOM" id="CLU_411856_0_0_1"/>
<dbReference type="CDD" id="cd08161">
    <property type="entry name" value="SET"/>
    <property type="match status" value="1"/>
</dbReference>
<evidence type="ECO:0000313" key="3">
    <source>
        <dbReference type="EMBL" id="EFJ17931.1"/>
    </source>
</evidence>